<dbReference type="AlphaFoldDB" id="A0A4Y8KYV3"/>
<feature type="domain" description="Polysaccharide pyruvyl transferase" evidence="1">
    <location>
        <begin position="69"/>
        <end position="210"/>
    </location>
</feature>
<evidence type="ECO:0000313" key="3">
    <source>
        <dbReference type="Proteomes" id="UP000297861"/>
    </source>
</evidence>
<dbReference type="Pfam" id="PF04230">
    <property type="entry name" value="PS_pyruv_trans"/>
    <property type="match status" value="1"/>
</dbReference>
<name>A0A4Y8KYV3_9BACT</name>
<dbReference type="InterPro" id="IPR007345">
    <property type="entry name" value="Polysacch_pyruvyl_Trfase"/>
</dbReference>
<dbReference type="STRING" id="1121485.GCA_000426485_03399"/>
<proteinExistence type="predicted"/>
<comment type="caution">
    <text evidence="2">The sequence shown here is derived from an EMBL/GenBank/DDBJ whole genome shotgun (WGS) entry which is preliminary data.</text>
</comment>
<protein>
    <recommendedName>
        <fullName evidence="1">Polysaccharide pyruvyl transferase domain-containing protein</fullName>
    </recommendedName>
</protein>
<sequence length="291" mass="33161">MDKINLYYWAGHKNFGDVLSPMLIEELSGIPTQLKISKDVIFNTKKALKAFLKFDTNTLKTIEMPWEHTIYAVGSIIKNGNKRSLIWGSGFMNDHESFGGGTVYAVRGKFTDERLENLGQKKCNVYGDPALLLPLWIKGETNKKHKLGIIPHWLEADKFIDEFSTSKVIDLRTDDIHGVIKDITSCEYILSTSLHGVIVAHAYGIPALWIQEGYIETDGFKFRDYFSSVNIPLYEGIKNFADQIREDTWINLFNENPTKTIINVSLHDMQKKLLKAAPFPLKAQYKILADE</sequence>
<evidence type="ECO:0000313" key="2">
    <source>
        <dbReference type="EMBL" id="TFD91962.1"/>
    </source>
</evidence>
<gene>
    <name evidence="2" type="ORF">E2605_19190</name>
</gene>
<dbReference type="Proteomes" id="UP000297861">
    <property type="component" value="Unassembled WGS sequence"/>
</dbReference>
<evidence type="ECO:0000259" key="1">
    <source>
        <dbReference type="Pfam" id="PF04230"/>
    </source>
</evidence>
<reference evidence="2 3" key="1">
    <citation type="submission" date="2019-03" db="EMBL/GenBank/DDBJ databases">
        <title>San Antonio Military Medical Center submission to MRSN (WRAIR), pending publication.</title>
        <authorList>
            <person name="Blyth D.M."/>
            <person name="Mccarthy S.L."/>
            <person name="Schall S.E."/>
            <person name="Stam J.A."/>
            <person name="Ong A.C."/>
            <person name="Mcgann P.T."/>
        </authorList>
    </citation>
    <scope>NUCLEOTIDE SEQUENCE [LARGE SCALE GENOMIC DNA]</scope>
    <source>
        <strain evidence="2 3">MRSN571793</strain>
    </source>
</reference>
<dbReference type="EMBL" id="SOML01000019">
    <property type="protein sequence ID" value="TFD91962.1"/>
    <property type="molecule type" value="Genomic_DNA"/>
</dbReference>
<accession>A0A4Y8KYV3</accession>
<dbReference type="RefSeq" id="WP_134437624.1">
    <property type="nucleotide sequence ID" value="NZ_SOML01000019.1"/>
</dbReference>
<organism evidence="2 3">
    <name type="scientific">Dysgonomonas capnocytophagoides</name>
    <dbReference type="NCBI Taxonomy" id="45254"/>
    <lineage>
        <taxon>Bacteria</taxon>
        <taxon>Pseudomonadati</taxon>
        <taxon>Bacteroidota</taxon>
        <taxon>Bacteroidia</taxon>
        <taxon>Bacteroidales</taxon>
        <taxon>Dysgonomonadaceae</taxon>
        <taxon>Dysgonomonas</taxon>
    </lineage>
</organism>
<keyword evidence="3" id="KW-1185">Reference proteome</keyword>
<dbReference type="OrthoDB" id="9803627at2"/>